<protein>
    <submittedName>
        <fullName evidence="2">Ribosomal protein S18 acetylase RimI</fullName>
    </submittedName>
</protein>
<organism evidence="2 3">
    <name type="scientific">Deinococcus reticulitermitis</name>
    <dbReference type="NCBI Taxonomy" id="856736"/>
    <lineage>
        <taxon>Bacteria</taxon>
        <taxon>Thermotogati</taxon>
        <taxon>Deinococcota</taxon>
        <taxon>Deinococci</taxon>
        <taxon>Deinococcales</taxon>
        <taxon>Deinococcaceae</taxon>
        <taxon>Deinococcus</taxon>
    </lineage>
</organism>
<dbReference type="EMBL" id="FNZA01000004">
    <property type="protein sequence ID" value="SEJ16173.1"/>
    <property type="molecule type" value="Genomic_DNA"/>
</dbReference>
<dbReference type="InterPro" id="IPR016181">
    <property type="entry name" value="Acyl_CoA_acyltransferase"/>
</dbReference>
<evidence type="ECO:0000313" key="3">
    <source>
        <dbReference type="Proteomes" id="UP000199223"/>
    </source>
</evidence>
<dbReference type="Pfam" id="PF00583">
    <property type="entry name" value="Acetyltransf_1"/>
    <property type="match status" value="1"/>
</dbReference>
<dbReference type="Gene3D" id="3.40.630.30">
    <property type="match status" value="1"/>
</dbReference>
<dbReference type="CDD" id="cd04301">
    <property type="entry name" value="NAT_SF"/>
    <property type="match status" value="1"/>
</dbReference>
<dbReference type="STRING" id="856736.SAMN04488058_104174"/>
<accession>A0A1H6WH02</accession>
<dbReference type="GO" id="GO:0016747">
    <property type="term" value="F:acyltransferase activity, transferring groups other than amino-acyl groups"/>
    <property type="evidence" value="ECO:0007669"/>
    <property type="project" value="InterPro"/>
</dbReference>
<proteinExistence type="predicted"/>
<keyword evidence="3" id="KW-1185">Reference proteome</keyword>
<dbReference type="Proteomes" id="UP000199223">
    <property type="component" value="Unassembled WGS sequence"/>
</dbReference>
<name>A0A1H6WH02_9DEIO</name>
<keyword evidence="2" id="KW-0689">Ribosomal protein</keyword>
<dbReference type="InterPro" id="IPR000182">
    <property type="entry name" value="GNAT_dom"/>
</dbReference>
<feature type="domain" description="N-acetyltransferase" evidence="1">
    <location>
        <begin position="17"/>
        <end position="148"/>
    </location>
</feature>
<gene>
    <name evidence="2" type="ORF">SAMN04488058_104174</name>
</gene>
<dbReference type="SUPFAM" id="SSF55729">
    <property type="entry name" value="Acyl-CoA N-acyltransferases (Nat)"/>
    <property type="match status" value="1"/>
</dbReference>
<keyword evidence="2" id="KW-0687">Ribonucleoprotein</keyword>
<dbReference type="OrthoDB" id="45853at2"/>
<dbReference type="GO" id="GO:0005840">
    <property type="term" value="C:ribosome"/>
    <property type="evidence" value="ECO:0007669"/>
    <property type="project" value="UniProtKB-KW"/>
</dbReference>
<dbReference type="AlphaFoldDB" id="A0A1H6WH02"/>
<sequence length="148" mass="15749">MGAHGGVAVAHLKGSLVVSPPFTPRVAELLARAVFPASERIRRTLKAYETSPERLLFAWQVSGEVVSAAGLRMAGQEAELLHIGTLPEASGQGYGRALVHAVAAHLGLSALRAETDEGAAGFYRRAGFKVTEISSPWGKRRFACVLRT</sequence>
<reference evidence="3" key="1">
    <citation type="submission" date="2016-10" db="EMBL/GenBank/DDBJ databases">
        <authorList>
            <person name="Varghese N."/>
            <person name="Submissions S."/>
        </authorList>
    </citation>
    <scope>NUCLEOTIDE SEQUENCE [LARGE SCALE GENOMIC DNA]</scope>
    <source>
        <strain evidence="3">CGMCC 1.10218</strain>
    </source>
</reference>
<evidence type="ECO:0000259" key="1">
    <source>
        <dbReference type="PROSITE" id="PS51186"/>
    </source>
</evidence>
<dbReference type="PROSITE" id="PS51186">
    <property type="entry name" value="GNAT"/>
    <property type="match status" value="1"/>
</dbReference>
<evidence type="ECO:0000313" key="2">
    <source>
        <dbReference type="EMBL" id="SEJ16173.1"/>
    </source>
</evidence>